<evidence type="ECO:0000256" key="7">
    <source>
        <dbReference type="SAM" id="Phobius"/>
    </source>
</evidence>
<dbReference type="STRING" id="1693.BMIN_1436"/>
<dbReference type="GO" id="GO:0005886">
    <property type="term" value="C:plasma membrane"/>
    <property type="evidence" value="ECO:0007669"/>
    <property type="project" value="UniProtKB-SubCell"/>
</dbReference>
<comment type="caution">
    <text evidence="8">The sequence shown here is derived from an EMBL/GenBank/DDBJ whole genome shotgun (WGS) entry which is preliminary data.</text>
</comment>
<evidence type="ECO:0000256" key="3">
    <source>
        <dbReference type="ARBA" id="ARBA00022475"/>
    </source>
</evidence>
<comment type="similarity">
    <text evidence="2">Belongs to the UPF0718 family.</text>
</comment>
<dbReference type="eggNOG" id="COG0701">
    <property type="taxonomic scope" value="Bacteria"/>
</dbReference>
<keyword evidence="3" id="KW-1003">Cell membrane</keyword>
<evidence type="ECO:0000256" key="5">
    <source>
        <dbReference type="ARBA" id="ARBA00022989"/>
    </source>
</evidence>
<evidence type="ECO:0000256" key="6">
    <source>
        <dbReference type="ARBA" id="ARBA00023136"/>
    </source>
</evidence>
<dbReference type="Proteomes" id="UP000029014">
    <property type="component" value="Unassembled WGS sequence"/>
</dbReference>
<keyword evidence="9" id="KW-1185">Reference proteome</keyword>
<keyword evidence="6 7" id="KW-0472">Membrane</keyword>
<reference evidence="8 9" key="1">
    <citation type="submission" date="2014-03" db="EMBL/GenBank/DDBJ databases">
        <title>Genomics of Bifidobacteria.</title>
        <authorList>
            <person name="Ventura M."/>
            <person name="Milani C."/>
            <person name="Lugli G.A."/>
        </authorList>
    </citation>
    <scope>NUCLEOTIDE SEQUENCE [LARGE SCALE GENOMIC DNA]</scope>
    <source>
        <strain evidence="8 9">LMG 11592</strain>
    </source>
</reference>
<sequence length="154" mass="16541">MYRIRGPDRIRSRLRLSSGSFSFGPPRSDPPERDDGSVVALSVLIIGVPCAAFIIAVAPAMQERHPGFPLNGLIRGMAGLIIQALPFVLLGVVVSAAVETWVDADMIAKHLPRRRSIAMISAALSGAVVPICDCVVAPTFSKLLRRGLSPCLWR</sequence>
<feature type="transmembrane region" description="Helical" evidence="7">
    <location>
        <begin position="73"/>
        <end position="97"/>
    </location>
</feature>
<dbReference type="InterPro" id="IPR052923">
    <property type="entry name" value="UPF0718"/>
</dbReference>
<evidence type="ECO:0000313" key="9">
    <source>
        <dbReference type="Proteomes" id="UP000029014"/>
    </source>
</evidence>
<organism evidence="8 9">
    <name type="scientific">Bifidobacterium minimum</name>
    <dbReference type="NCBI Taxonomy" id="1693"/>
    <lineage>
        <taxon>Bacteria</taxon>
        <taxon>Bacillati</taxon>
        <taxon>Actinomycetota</taxon>
        <taxon>Actinomycetes</taxon>
        <taxon>Bifidobacteriales</taxon>
        <taxon>Bifidobacteriaceae</taxon>
        <taxon>Bifidobacterium</taxon>
    </lineage>
</organism>
<dbReference type="InterPro" id="IPR005524">
    <property type="entry name" value="DUF318"/>
</dbReference>
<dbReference type="EMBL" id="JGZD01000007">
    <property type="protein sequence ID" value="KFI73339.1"/>
    <property type="molecule type" value="Genomic_DNA"/>
</dbReference>
<comment type="subcellular location">
    <subcellularLocation>
        <location evidence="1">Cell membrane</location>
        <topology evidence="1">Multi-pass membrane protein</topology>
    </subcellularLocation>
</comment>
<keyword evidence="5 7" id="KW-1133">Transmembrane helix</keyword>
<feature type="transmembrane region" description="Helical" evidence="7">
    <location>
        <begin position="38"/>
        <end position="61"/>
    </location>
</feature>
<protein>
    <submittedName>
        <fullName evidence="8">Permease</fullName>
    </submittedName>
</protein>
<evidence type="ECO:0000256" key="4">
    <source>
        <dbReference type="ARBA" id="ARBA00022692"/>
    </source>
</evidence>
<accession>A0A087BQN9</accession>
<dbReference type="PANTHER" id="PTHR34184:SF4">
    <property type="entry name" value="UPF0718 PROTEIN YCGR"/>
    <property type="match status" value="1"/>
</dbReference>
<feature type="transmembrane region" description="Helical" evidence="7">
    <location>
        <begin position="117"/>
        <end position="140"/>
    </location>
</feature>
<dbReference type="PANTHER" id="PTHR34184">
    <property type="entry name" value="UPF0718 PROTEIN YCGR"/>
    <property type="match status" value="1"/>
</dbReference>
<gene>
    <name evidence="8" type="ORF">BMIN_1436</name>
</gene>
<keyword evidence="4 7" id="KW-0812">Transmembrane</keyword>
<dbReference type="AlphaFoldDB" id="A0A087BQN9"/>
<proteinExistence type="inferred from homology"/>
<evidence type="ECO:0000256" key="1">
    <source>
        <dbReference type="ARBA" id="ARBA00004651"/>
    </source>
</evidence>
<evidence type="ECO:0000313" key="8">
    <source>
        <dbReference type="EMBL" id="KFI73339.1"/>
    </source>
</evidence>
<name>A0A087BQN9_9BIFI</name>
<evidence type="ECO:0000256" key="2">
    <source>
        <dbReference type="ARBA" id="ARBA00006386"/>
    </source>
</evidence>
<dbReference type="Pfam" id="PF03773">
    <property type="entry name" value="ArsP_1"/>
    <property type="match status" value="1"/>
</dbReference>